<evidence type="ECO:0000313" key="2">
    <source>
        <dbReference type="Proteomes" id="UP001273935"/>
    </source>
</evidence>
<organism evidence="1 2">
    <name type="scientific">Metapseudomonas otitidis</name>
    <dbReference type="NCBI Taxonomy" id="319939"/>
    <lineage>
        <taxon>Bacteria</taxon>
        <taxon>Pseudomonadati</taxon>
        <taxon>Pseudomonadota</taxon>
        <taxon>Gammaproteobacteria</taxon>
        <taxon>Pseudomonadales</taxon>
        <taxon>Pseudomonadaceae</taxon>
        <taxon>Metapseudomonas</taxon>
    </lineage>
</organism>
<dbReference type="EMBL" id="JAWJUL010000477">
    <property type="protein sequence ID" value="MDV3443964.1"/>
    <property type="molecule type" value="Genomic_DNA"/>
</dbReference>
<reference evidence="1 2" key="1">
    <citation type="submission" date="2023-10" db="EMBL/GenBank/DDBJ databases">
        <title>Pseudomonas otitidis isolated from a paediatric patient with cystic fibrosis in Chile.</title>
        <authorList>
            <person name="Amsteins-Romero L."/>
            <person name="Opazo-Capurro A."/>
            <person name="Matus-Kohler M."/>
            <person name="Gonzalez-Rocha G."/>
        </authorList>
    </citation>
    <scope>NUCLEOTIDE SEQUENCE [LARGE SCALE GENOMIC DNA]</scope>
    <source>
        <strain evidence="1 2">P-714</strain>
    </source>
</reference>
<sequence>GTLVVGQGEGADVSVPGLGEAGAAFPEEVEVAAGQGHAKAMNFAGRFHEEGIGVPANPERAHAWYRRSAEA</sequence>
<dbReference type="Pfam" id="PF08238">
    <property type="entry name" value="Sel1"/>
    <property type="match status" value="1"/>
</dbReference>
<dbReference type="SUPFAM" id="SSF81901">
    <property type="entry name" value="HCP-like"/>
    <property type="match status" value="1"/>
</dbReference>
<name>A0ABU3Y1R0_9GAMM</name>
<evidence type="ECO:0008006" key="3">
    <source>
        <dbReference type="Google" id="ProtNLM"/>
    </source>
</evidence>
<feature type="non-terminal residue" evidence="1">
    <location>
        <position position="1"/>
    </location>
</feature>
<comment type="caution">
    <text evidence="1">The sequence shown here is derived from an EMBL/GenBank/DDBJ whole genome shotgun (WGS) entry which is preliminary data.</text>
</comment>
<dbReference type="Proteomes" id="UP001273935">
    <property type="component" value="Unassembled WGS sequence"/>
</dbReference>
<evidence type="ECO:0000313" key="1">
    <source>
        <dbReference type="EMBL" id="MDV3443964.1"/>
    </source>
</evidence>
<protein>
    <recommendedName>
        <fullName evidence="3">Sel1 repeat family protein</fullName>
    </recommendedName>
</protein>
<dbReference type="InterPro" id="IPR011990">
    <property type="entry name" value="TPR-like_helical_dom_sf"/>
</dbReference>
<proteinExistence type="predicted"/>
<accession>A0ABU3Y1R0</accession>
<dbReference type="SMART" id="SM00671">
    <property type="entry name" value="SEL1"/>
    <property type="match status" value="1"/>
</dbReference>
<keyword evidence="2" id="KW-1185">Reference proteome</keyword>
<dbReference type="Gene3D" id="1.25.40.10">
    <property type="entry name" value="Tetratricopeptide repeat domain"/>
    <property type="match status" value="1"/>
</dbReference>
<feature type="non-terminal residue" evidence="1">
    <location>
        <position position="71"/>
    </location>
</feature>
<dbReference type="InterPro" id="IPR006597">
    <property type="entry name" value="Sel1-like"/>
</dbReference>
<gene>
    <name evidence="1" type="ORF">R0G64_31875</name>
</gene>